<reference evidence="1 2" key="1">
    <citation type="submission" date="2018-06" db="EMBL/GenBank/DDBJ databases">
        <title>Extensive metabolic versatility and redundancy in microbially diverse, dynamic hydrothermal sediments.</title>
        <authorList>
            <person name="Dombrowski N."/>
            <person name="Teske A."/>
            <person name="Baker B.J."/>
        </authorList>
    </citation>
    <scope>NUCLEOTIDE SEQUENCE [LARGE SCALE GENOMIC DNA]</scope>
    <source>
        <strain evidence="1">B79_G16</strain>
    </source>
</reference>
<comment type="caution">
    <text evidence="1">The sequence shown here is derived from an EMBL/GenBank/DDBJ whole genome shotgun (WGS) entry which is preliminary data.</text>
</comment>
<dbReference type="AlphaFoldDB" id="A0A420ZCK2"/>
<dbReference type="Proteomes" id="UP000281261">
    <property type="component" value="Unassembled WGS sequence"/>
</dbReference>
<accession>A0A420ZCK2</accession>
<evidence type="ECO:0000313" key="1">
    <source>
        <dbReference type="EMBL" id="RLC37180.1"/>
    </source>
</evidence>
<evidence type="ECO:0000313" key="2">
    <source>
        <dbReference type="Proteomes" id="UP000281261"/>
    </source>
</evidence>
<proteinExistence type="predicted"/>
<name>A0A420ZCK2_UNCK3</name>
<dbReference type="EMBL" id="QMNG01000010">
    <property type="protein sequence ID" value="RLC37180.1"/>
    <property type="molecule type" value="Genomic_DNA"/>
</dbReference>
<sequence>MEWVFSLVNYYTLLYTHAGVHDLVPIIRSPYTNPLDGVRVVQEVLGYKEMGFCTINLRL</sequence>
<gene>
    <name evidence="1" type="ORF">DRH29_02890</name>
</gene>
<organism evidence="1 2">
    <name type="scientific">candidate division Kazan bacterium</name>
    <dbReference type="NCBI Taxonomy" id="2202143"/>
    <lineage>
        <taxon>Bacteria</taxon>
        <taxon>Bacteria division Kazan-3B-28</taxon>
    </lineage>
</organism>
<protein>
    <submittedName>
        <fullName evidence="1">Uncharacterized protein</fullName>
    </submittedName>
</protein>